<evidence type="ECO:0000313" key="4">
    <source>
        <dbReference type="Proteomes" id="UP001363151"/>
    </source>
</evidence>
<dbReference type="InterPro" id="IPR013087">
    <property type="entry name" value="Znf_C2H2_type"/>
</dbReference>
<protein>
    <submittedName>
        <fullName evidence="3">Primary miRNA processing protein</fullName>
    </submittedName>
</protein>
<feature type="compositionally biased region" description="Low complexity" evidence="1">
    <location>
        <begin position="89"/>
        <end position="103"/>
    </location>
</feature>
<evidence type="ECO:0000313" key="3">
    <source>
        <dbReference type="EMBL" id="KAK7231414.1"/>
    </source>
</evidence>
<reference evidence="3 4" key="1">
    <citation type="submission" date="2024-03" db="EMBL/GenBank/DDBJ databases">
        <title>Aureococcus anophagefferens CCMP1851 and Kratosvirus quantuckense: Draft genome of a second virus-susceptible host strain in the model system.</title>
        <authorList>
            <person name="Chase E."/>
            <person name="Truchon A.R."/>
            <person name="Schepens W."/>
            <person name="Wilhelm S.W."/>
        </authorList>
    </citation>
    <scope>NUCLEOTIDE SEQUENCE [LARGE SCALE GENOMIC DNA]</scope>
    <source>
        <strain evidence="3 4">CCMP1851</strain>
    </source>
</reference>
<sequence length="777" mass="85024">MPEEQSRPLSPFKTYREFVATQRDDADPQTFSRRYQDYRGTFAKELVRRFFERNADFEWFRERYDPAAHRGVCGEAQQRAPPRPRRSGRTSTTPRASSRAAPSTRRRSAAAEAPAEGADARRRRRVGESLQSVPATLAWARRVVLLPGCPPVAGAKALGAAVALAVEDARGQRDDARQLSAPQGAPRRRAPGAQGRLRRRRLAPLRRRGRRARRGESPRRRPPRRRGAAGARGAPPPWDPTARRPCGGDRRRSRDDGDAGPDDGDDGAALDAARGRLAKALGRELLERLRSARARALLSASVGAVDEFGRGARPRRGPRPYDRAGAALGSRDRLAPRAGAASLALTTTPGRARGDRLAALVAGDTALGAALRADNARVLGRRGAYLRRVHLVLYYARDAALQGRDRPPDARRRLAHAARARRRTGVAGRGGRETRGRDGGPAARRRGQGARALAAPKAPREDDDGGSSRKKRLRGDDDDDADDDGDEPTDEAAKAADPPKDEPAADDGGAADPPKEADGAKDWGKVLADMDDALCRLIAAARREAADDGADDGSGVCPGRAYHPRGAAARLFAAENAAVDKATEAFYAETGAAEDNGRARCGFEWCRKLFKSQDFLRKHGANRHGDYLEQFVTAARRPFMWAVYELDGQKPLPPIRTDAGAEVEPLELLGGKADRKRGRDRDRRDRRDDRRDDRRGRADSYGDRRKPFSPRDRRDDRRPEPRRDRSAGPPKAPPGAPKSSDPRKPPSYNDVDAPKRAVLSLDYGVLLPPPAKKKKNK</sequence>
<feature type="compositionally biased region" description="Basic and acidic residues" evidence="1">
    <location>
        <begin position="491"/>
        <end position="503"/>
    </location>
</feature>
<feature type="compositionally biased region" description="Acidic residues" evidence="1">
    <location>
        <begin position="476"/>
        <end position="490"/>
    </location>
</feature>
<evidence type="ECO:0000259" key="2">
    <source>
        <dbReference type="PROSITE" id="PS00028"/>
    </source>
</evidence>
<feature type="compositionally biased region" description="Basic residues" evidence="1">
    <location>
        <begin position="413"/>
        <end position="424"/>
    </location>
</feature>
<feature type="domain" description="C2H2-type" evidence="2">
    <location>
        <begin position="601"/>
        <end position="624"/>
    </location>
</feature>
<dbReference type="Pfam" id="PF12066">
    <property type="entry name" value="SERRATE_Ars2_N"/>
    <property type="match status" value="1"/>
</dbReference>
<organism evidence="3 4">
    <name type="scientific">Aureococcus anophagefferens</name>
    <name type="common">Harmful bloom alga</name>
    <dbReference type="NCBI Taxonomy" id="44056"/>
    <lineage>
        <taxon>Eukaryota</taxon>
        <taxon>Sar</taxon>
        <taxon>Stramenopiles</taxon>
        <taxon>Ochrophyta</taxon>
        <taxon>Pelagophyceae</taxon>
        <taxon>Pelagomonadales</taxon>
        <taxon>Pelagomonadaceae</taxon>
        <taxon>Aureococcus</taxon>
    </lineage>
</organism>
<feature type="compositionally biased region" description="Basic and acidic residues" evidence="1">
    <location>
        <begin position="403"/>
        <end position="412"/>
    </location>
</feature>
<dbReference type="InterPro" id="IPR039727">
    <property type="entry name" value="SE/Ars2"/>
</dbReference>
<dbReference type="PROSITE" id="PS00028">
    <property type="entry name" value="ZINC_FINGER_C2H2_1"/>
    <property type="match status" value="1"/>
</dbReference>
<dbReference type="EMBL" id="JBBJCI010000416">
    <property type="protein sequence ID" value="KAK7231414.1"/>
    <property type="molecule type" value="Genomic_DNA"/>
</dbReference>
<feature type="region of interest" description="Disordered" evidence="1">
    <location>
        <begin position="70"/>
        <end position="129"/>
    </location>
</feature>
<feature type="compositionally biased region" description="Basic residues" evidence="1">
    <location>
        <begin position="186"/>
        <end position="213"/>
    </location>
</feature>
<feature type="region of interest" description="Disordered" evidence="1">
    <location>
        <begin position="654"/>
        <end position="755"/>
    </location>
</feature>
<accession>A0ABR1FIJ7</accession>
<dbReference type="PANTHER" id="PTHR13165">
    <property type="entry name" value="ARSENITE-RESISTANCE PROTEIN 2"/>
    <property type="match status" value="1"/>
</dbReference>
<name>A0ABR1FIJ7_AURAN</name>
<feature type="compositionally biased region" description="Acidic residues" evidence="1">
    <location>
        <begin position="258"/>
        <end position="268"/>
    </location>
</feature>
<dbReference type="PANTHER" id="PTHR13165:SF0">
    <property type="entry name" value="SERRATE RNA EFFECTOR MOLECULE HOMOLOG"/>
    <property type="match status" value="1"/>
</dbReference>
<comment type="caution">
    <text evidence="3">The sequence shown here is derived from an EMBL/GenBank/DDBJ whole genome shotgun (WGS) entry which is preliminary data.</text>
</comment>
<dbReference type="Proteomes" id="UP001363151">
    <property type="component" value="Unassembled WGS sequence"/>
</dbReference>
<feature type="region of interest" description="Disordered" evidence="1">
    <location>
        <begin position="402"/>
        <end position="520"/>
    </location>
</feature>
<dbReference type="InterPro" id="IPR021933">
    <property type="entry name" value="SERRATE/Ars2_N"/>
</dbReference>
<feature type="region of interest" description="Disordered" evidence="1">
    <location>
        <begin position="170"/>
        <end position="269"/>
    </location>
</feature>
<keyword evidence="4" id="KW-1185">Reference proteome</keyword>
<feature type="compositionally biased region" description="Basic and acidic residues" evidence="1">
    <location>
        <begin position="677"/>
        <end position="726"/>
    </location>
</feature>
<gene>
    <name evidence="3" type="primary">SRRT</name>
    <name evidence="3" type="ORF">SO694_00072185</name>
</gene>
<evidence type="ECO:0000256" key="1">
    <source>
        <dbReference type="SAM" id="MobiDB-lite"/>
    </source>
</evidence>
<proteinExistence type="predicted"/>
<feature type="compositionally biased region" description="Basic and acidic residues" evidence="1">
    <location>
        <begin position="246"/>
        <end position="257"/>
    </location>
</feature>